<dbReference type="Gene3D" id="3.40.50.2300">
    <property type="match status" value="1"/>
</dbReference>
<organism evidence="8 9">
    <name type="scientific">Bacillus cereus VD154</name>
    <dbReference type="NCBI Taxonomy" id="1053238"/>
    <lineage>
        <taxon>Bacteria</taxon>
        <taxon>Bacillati</taxon>
        <taxon>Bacillota</taxon>
        <taxon>Bacilli</taxon>
        <taxon>Bacillales</taxon>
        <taxon>Bacillaceae</taxon>
        <taxon>Bacillus</taxon>
        <taxon>Bacillus cereus group</taxon>
    </lineage>
</organism>
<dbReference type="PANTHER" id="PTHR43214:SF1">
    <property type="entry name" value="TRANSCRIPTIONAL REGULATORY PROTEIN COMA"/>
    <property type="match status" value="1"/>
</dbReference>
<dbReference type="InterPro" id="IPR000792">
    <property type="entry name" value="Tscrpt_reg_LuxR_C"/>
</dbReference>
<dbReference type="RefSeq" id="WP_000169852.1">
    <property type="nucleotide sequence ID" value="NZ_JH791881.1"/>
</dbReference>
<reference evidence="8 9" key="1">
    <citation type="submission" date="2012-04" db="EMBL/GenBank/DDBJ databases">
        <title>The Genome Sequence of Bacillus cereus VD154.</title>
        <authorList>
            <consortium name="The Broad Institute Genome Sequencing Platform"/>
            <consortium name="The Broad Institute Genome Sequencing Center for Infectious Disease"/>
            <person name="Feldgarden M."/>
            <person name="Van der Auwera G.A."/>
            <person name="Mahillon J."/>
            <person name="Duprez V."/>
            <person name="Timmery S."/>
            <person name="Mattelet C."/>
            <person name="Dierick K."/>
            <person name="Sun M."/>
            <person name="Yu Z."/>
            <person name="Zhu L."/>
            <person name="Hu X."/>
            <person name="Shank E.B."/>
            <person name="Swiecicka I."/>
            <person name="Hansen B.M."/>
            <person name="Andrup L."/>
            <person name="Young S.K."/>
            <person name="Zeng Q."/>
            <person name="Gargeya S."/>
            <person name="Fitzgerald M."/>
            <person name="Haas B."/>
            <person name="Abouelleil A."/>
            <person name="Alvarado L."/>
            <person name="Arachchi H.M."/>
            <person name="Berlin A."/>
            <person name="Chapman S.B."/>
            <person name="Goldberg J."/>
            <person name="Griggs A."/>
            <person name="Gujja S."/>
            <person name="Hansen M."/>
            <person name="Howarth C."/>
            <person name="Imamovic A."/>
            <person name="Larimer J."/>
            <person name="McCowen C."/>
            <person name="Montmayeur A."/>
            <person name="Murphy C."/>
            <person name="Neiman D."/>
            <person name="Pearson M."/>
            <person name="Priest M."/>
            <person name="Roberts A."/>
            <person name="Saif S."/>
            <person name="Shea T."/>
            <person name="Sisk P."/>
            <person name="Sykes S."/>
            <person name="Wortman J."/>
            <person name="Nusbaum C."/>
            <person name="Birren B."/>
        </authorList>
    </citation>
    <scope>NUCLEOTIDE SEQUENCE [LARGE SCALE GENOMIC DNA]</scope>
    <source>
        <strain evidence="8 9">VD154</strain>
    </source>
</reference>
<dbReference type="InterPro" id="IPR058245">
    <property type="entry name" value="NreC/VraR/RcsB-like_REC"/>
</dbReference>
<dbReference type="SMART" id="SM00448">
    <property type="entry name" value="REC"/>
    <property type="match status" value="1"/>
</dbReference>
<evidence type="ECO:0000313" key="8">
    <source>
        <dbReference type="EMBL" id="EJR71550.1"/>
    </source>
</evidence>
<dbReference type="InterPro" id="IPR039420">
    <property type="entry name" value="WalR-like"/>
</dbReference>
<sequence>MTKVIIIDDHPAVAQGTKYILEQEGNFKVDMTFSSIEGLKLMERNKYEVVILDLHMPEINGIDLAKMIYKKHQAKIIIYTGYNIDNYFNLLVECGVIGLVSKTSSPSQLVNAIRCAIRDEAVLPVTLLRQLRRTSLKVLDDQSNIDVTVTEEEQAILIEIDKGLTNKSISQKLHVSQRTIEHRLTLIFQKLNVTSRIKAVAKAKELGLIPDNKNLND</sequence>
<evidence type="ECO:0000259" key="6">
    <source>
        <dbReference type="PROSITE" id="PS50043"/>
    </source>
</evidence>
<dbReference type="PANTHER" id="PTHR43214">
    <property type="entry name" value="TWO-COMPONENT RESPONSE REGULATOR"/>
    <property type="match status" value="1"/>
</dbReference>
<feature type="domain" description="HTH luxR-type" evidence="6">
    <location>
        <begin position="142"/>
        <end position="207"/>
    </location>
</feature>
<dbReference type="SUPFAM" id="SSF52172">
    <property type="entry name" value="CheY-like"/>
    <property type="match status" value="1"/>
</dbReference>
<evidence type="ECO:0008006" key="10">
    <source>
        <dbReference type="Google" id="ProtNLM"/>
    </source>
</evidence>
<evidence type="ECO:0000313" key="9">
    <source>
        <dbReference type="Proteomes" id="UP000006967"/>
    </source>
</evidence>
<keyword evidence="1 5" id="KW-0597">Phosphoprotein</keyword>
<dbReference type="GO" id="GO:0000160">
    <property type="term" value="P:phosphorelay signal transduction system"/>
    <property type="evidence" value="ECO:0007669"/>
    <property type="project" value="InterPro"/>
</dbReference>
<dbReference type="AlphaFoldDB" id="A0A9W5P2A5"/>
<keyword evidence="3" id="KW-0238">DNA-binding</keyword>
<accession>A0A9W5P2A5</accession>
<keyword evidence="2" id="KW-0805">Transcription regulation</keyword>
<comment type="caution">
    <text evidence="8">The sequence shown here is derived from an EMBL/GenBank/DDBJ whole genome shotgun (WGS) entry which is preliminary data.</text>
</comment>
<dbReference type="PROSITE" id="PS50110">
    <property type="entry name" value="RESPONSE_REGULATORY"/>
    <property type="match status" value="1"/>
</dbReference>
<dbReference type="GO" id="GO:0003677">
    <property type="term" value="F:DNA binding"/>
    <property type="evidence" value="ECO:0007669"/>
    <property type="project" value="UniProtKB-KW"/>
</dbReference>
<dbReference type="PROSITE" id="PS50043">
    <property type="entry name" value="HTH_LUXR_2"/>
    <property type="match status" value="1"/>
</dbReference>
<keyword evidence="4" id="KW-0804">Transcription</keyword>
<dbReference type="InterPro" id="IPR001789">
    <property type="entry name" value="Sig_transdc_resp-reg_receiver"/>
</dbReference>
<dbReference type="InterPro" id="IPR011006">
    <property type="entry name" value="CheY-like_superfamily"/>
</dbReference>
<evidence type="ECO:0000259" key="7">
    <source>
        <dbReference type="PROSITE" id="PS50110"/>
    </source>
</evidence>
<evidence type="ECO:0000256" key="3">
    <source>
        <dbReference type="ARBA" id="ARBA00023125"/>
    </source>
</evidence>
<protein>
    <recommendedName>
        <fullName evidence="10">Response regulatory domain-containing protein</fullName>
    </recommendedName>
</protein>
<evidence type="ECO:0000256" key="1">
    <source>
        <dbReference type="ARBA" id="ARBA00022553"/>
    </source>
</evidence>
<dbReference type="EMBL" id="AHFG01000031">
    <property type="protein sequence ID" value="EJR71550.1"/>
    <property type="molecule type" value="Genomic_DNA"/>
</dbReference>
<evidence type="ECO:0000256" key="4">
    <source>
        <dbReference type="ARBA" id="ARBA00023163"/>
    </source>
</evidence>
<evidence type="ECO:0000256" key="2">
    <source>
        <dbReference type="ARBA" id="ARBA00023015"/>
    </source>
</evidence>
<dbReference type="SMART" id="SM00421">
    <property type="entry name" value="HTH_LUXR"/>
    <property type="match status" value="1"/>
</dbReference>
<name>A0A9W5P2A5_BACCE</name>
<gene>
    <name evidence="8" type="ORF">IK5_03016</name>
</gene>
<dbReference type="Pfam" id="PF00072">
    <property type="entry name" value="Response_reg"/>
    <property type="match status" value="1"/>
</dbReference>
<evidence type="ECO:0000256" key="5">
    <source>
        <dbReference type="PROSITE-ProRule" id="PRU00169"/>
    </source>
</evidence>
<dbReference type="Pfam" id="PF00196">
    <property type="entry name" value="GerE"/>
    <property type="match status" value="1"/>
</dbReference>
<dbReference type="PRINTS" id="PR00038">
    <property type="entry name" value="HTHLUXR"/>
</dbReference>
<dbReference type="CDD" id="cd06170">
    <property type="entry name" value="LuxR_C_like"/>
    <property type="match status" value="1"/>
</dbReference>
<dbReference type="Proteomes" id="UP000006967">
    <property type="component" value="Unassembled WGS sequence"/>
</dbReference>
<dbReference type="GO" id="GO:0006355">
    <property type="term" value="P:regulation of DNA-templated transcription"/>
    <property type="evidence" value="ECO:0007669"/>
    <property type="project" value="InterPro"/>
</dbReference>
<feature type="modified residue" description="4-aspartylphosphate" evidence="5">
    <location>
        <position position="53"/>
    </location>
</feature>
<dbReference type="CDD" id="cd17535">
    <property type="entry name" value="REC_NarL-like"/>
    <property type="match status" value="1"/>
</dbReference>
<feature type="domain" description="Response regulatory" evidence="7">
    <location>
        <begin position="3"/>
        <end position="117"/>
    </location>
</feature>
<proteinExistence type="predicted"/>